<evidence type="ECO:0000313" key="2">
    <source>
        <dbReference type="EMBL" id="MQQ10778.1"/>
    </source>
</evidence>
<dbReference type="SUPFAM" id="SSF53098">
    <property type="entry name" value="Ribonuclease H-like"/>
    <property type="match status" value="1"/>
</dbReference>
<organism evidence="2 3">
    <name type="scientific">Tritonibacter litoralis</name>
    <dbReference type="NCBI Taxonomy" id="2662264"/>
    <lineage>
        <taxon>Bacteria</taxon>
        <taxon>Pseudomonadati</taxon>
        <taxon>Pseudomonadota</taxon>
        <taxon>Alphaproteobacteria</taxon>
        <taxon>Rhodobacterales</taxon>
        <taxon>Paracoccaceae</taxon>
        <taxon>Tritonibacter</taxon>
    </lineage>
</organism>
<dbReference type="InterPro" id="IPR001584">
    <property type="entry name" value="Integrase_cat-core"/>
</dbReference>
<protein>
    <submittedName>
        <fullName evidence="2">IS3 family transposase</fullName>
    </submittedName>
</protein>
<gene>
    <name evidence="2" type="ORF">GFB49_20185</name>
</gene>
<dbReference type="PROSITE" id="PS50994">
    <property type="entry name" value="INTEGRASE"/>
    <property type="match status" value="1"/>
</dbReference>
<accession>A0A843YLV6</accession>
<reference evidence="2 3" key="1">
    <citation type="submission" date="2019-10" db="EMBL/GenBank/DDBJ databases">
        <title>Epibacterium sp. nov., isolated from seawater.</title>
        <authorList>
            <person name="Zhang X."/>
            <person name="Li N."/>
        </authorList>
    </citation>
    <scope>NUCLEOTIDE SEQUENCE [LARGE SCALE GENOMIC DNA]</scope>
    <source>
        <strain evidence="2 3">SM1979</strain>
    </source>
</reference>
<dbReference type="Proteomes" id="UP000444174">
    <property type="component" value="Unassembled WGS sequence"/>
</dbReference>
<dbReference type="EMBL" id="WIBF01000024">
    <property type="protein sequence ID" value="MQQ10778.1"/>
    <property type="molecule type" value="Genomic_DNA"/>
</dbReference>
<dbReference type="NCBIfam" id="NF033516">
    <property type="entry name" value="transpos_IS3"/>
    <property type="match status" value="1"/>
</dbReference>
<name>A0A843YLV6_9RHOB</name>
<dbReference type="RefSeq" id="WP_153218004.1">
    <property type="nucleotide sequence ID" value="NZ_WIBF01000024.1"/>
</dbReference>
<dbReference type="InterPro" id="IPR048020">
    <property type="entry name" value="Transpos_IS3"/>
</dbReference>
<dbReference type="InterPro" id="IPR012337">
    <property type="entry name" value="RNaseH-like_sf"/>
</dbReference>
<dbReference type="InterPro" id="IPR036397">
    <property type="entry name" value="RNaseH_sf"/>
</dbReference>
<evidence type="ECO:0000313" key="3">
    <source>
        <dbReference type="Proteomes" id="UP000444174"/>
    </source>
</evidence>
<dbReference type="GO" id="GO:0003676">
    <property type="term" value="F:nucleic acid binding"/>
    <property type="evidence" value="ECO:0007669"/>
    <property type="project" value="InterPro"/>
</dbReference>
<comment type="caution">
    <text evidence="2">The sequence shown here is derived from an EMBL/GenBank/DDBJ whole genome shotgun (WGS) entry which is preliminary data.</text>
</comment>
<keyword evidence="3" id="KW-1185">Reference proteome</keyword>
<dbReference type="PANTHER" id="PTHR46889:SF4">
    <property type="entry name" value="TRANSPOSASE INSO FOR INSERTION SEQUENCE ELEMENT IS911B-RELATED"/>
    <property type="match status" value="1"/>
</dbReference>
<dbReference type="InterPro" id="IPR050900">
    <property type="entry name" value="Transposase_IS3/IS150/IS904"/>
</dbReference>
<dbReference type="GO" id="GO:0015074">
    <property type="term" value="P:DNA integration"/>
    <property type="evidence" value="ECO:0007669"/>
    <property type="project" value="InterPro"/>
</dbReference>
<sequence>MIRTLHEGLRADGDLVSISKLCAWFGVPRRTVYYKPSKSAPKLNDKFVIPIKAMIEENPSFGYRTVAYLLGFNKNTVQRVFQLKGWQVRKRPTGARPRIQALPSVANRPNERWSTDLARVWGGKDGWCTIALVMDCHTRELLGWHLSRSGKAITAASALEHALIARFGTLGKVEVPFLLRSDNGLVFTSRKYTALVKSYGLQQEFITPHCPQQNGMMERLIRSLKEQCVHRQRFESLAHASRAIGDWIQFYNNRRPHQALAMRTPVEAFKLAA</sequence>
<dbReference type="Gene3D" id="3.30.420.10">
    <property type="entry name" value="Ribonuclease H-like superfamily/Ribonuclease H"/>
    <property type="match status" value="1"/>
</dbReference>
<dbReference type="PANTHER" id="PTHR46889">
    <property type="entry name" value="TRANSPOSASE INSF FOR INSERTION SEQUENCE IS3B-RELATED"/>
    <property type="match status" value="1"/>
</dbReference>
<feature type="domain" description="Integrase catalytic" evidence="1">
    <location>
        <begin position="105"/>
        <end position="273"/>
    </location>
</feature>
<proteinExistence type="predicted"/>
<dbReference type="AlphaFoldDB" id="A0A843YLV6"/>
<dbReference type="Pfam" id="PF13683">
    <property type="entry name" value="rve_3"/>
    <property type="match status" value="1"/>
</dbReference>
<evidence type="ECO:0000259" key="1">
    <source>
        <dbReference type="PROSITE" id="PS50994"/>
    </source>
</evidence>